<evidence type="ECO:0000313" key="2">
    <source>
        <dbReference type="Proteomes" id="UP001312908"/>
    </source>
</evidence>
<dbReference type="EMBL" id="JAWJZY010000014">
    <property type="protein sequence ID" value="MEE8659717.1"/>
    <property type="molecule type" value="Genomic_DNA"/>
</dbReference>
<evidence type="ECO:0000313" key="1">
    <source>
        <dbReference type="EMBL" id="MEE8659717.1"/>
    </source>
</evidence>
<proteinExistence type="predicted"/>
<protein>
    <submittedName>
        <fullName evidence="1">Uncharacterized protein</fullName>
    </submittedName>
</protein>
<sequence length="65" mass="7438">MTDNDDIFTLMTFRKLVKSMPDTGADIQHALTFRRALSCGKGPEWMRLLLQLLGDIFQQKILPVT</sequence>
<gene>
    <name evidence="1" type="ORF">DOFOFD_11985</name>
</gene>
<reference evidence="1 2" key="1">
    <citation type="submission" date="2023-10" db="EMBL/GenBank/DDBJ databases">
        <title>Sorlinia euscelidii gen. nov., sp. nov., an acetic acid bacteria isolated from the gut of Euscelidius variegatus emitter.</title>
        <authorList>
            <person name="Michoud G."/>
            <person name="Marasco R."/>
            <person name="Seferji K."/>
            <person name="Gonella E."/>
            <person name="Garuglieri E."/>
            <person name="Alma A."/>
            <person name="Mapelli F."/>
            <person name="Borin S."/>
            <person name="Daffonchio D."/>
            <person name="Crotti E."/>
        </authorList>
    </citation>
    <scope>NUCLEOTIDE SEQUENCE [LARGE SCALE GENOMIC DNA]</scope>
    <source>
        <strain evidence="1 2">EV16P</strain>
    </source>
</reference>
<keyword evidence="2" id="KW-1185">Reference proteome</keyword>
<organism evidence="1 2">
    <name type="scientific">Sorlinia euscelidii</name>
    <dbReference type="NCBI Taxonomy" id="3081148"/>
    <lineage>
        <taxon>Bacteria</taxon>
        <taxon>Pseudomonadati</taxon>
        <taxon>Pseudomonadota</taxon>
        <taxon>Alphaproteobacteria</taxon>
        <taxon>Acetobacterales</taxon>
        <taxon>Acetobacteraceae</taxon>
        <taxon>Sorlinia</taxon>
    </lineage>
</organism>
<name>A0ABU7U4D1_9PROT</name>
<dbReference type="Proteomes" id="UP001312908">
    <property type="component" value="Unassembled WGS sequence"/>
</dbReference>
<accession>A0ABU7U4D1</accession>
<comment type="caution">
    <text evidence="1">The sequence shown here is derived from an EMBL/GenBank/DDBJ whole genome shotgun (WGS) entry which is preliminary data.</text>
</comment>